<dbReference type="CDD" id="cd00035">
    <property type="entry name" value="ChtBD1"/>
    <property type="match status" value="5"/>
</dbReference>
<dbReference type="AlphaFoldDB" id="A0A814HII2"/>
<dbReference type="InterPro" id="IPR018371">
    <property type="entry name" value="Chitin-binding_1_CS"/>
</dbReference>
<evidence type="ECO:0000313" key="11">
    <source>
        <dbReference type="Proteomes" id="UP000663852"/>
    </source>
</evidence>
<evidence type="ECO:0000313" key="9">
    <source>
        <dbReference type="EMBL" id="CAF1009889.1"/>
    </source>
</evidence>
<dbReference type="OrthoDB" id="5985073at2759"/>
<evidence type="ECO:0000256" key="2">
    <source>
        <dbReference type="ARBA" id="ARBA00022729"/>
    </source>
</evidence>
<dbReference type="GO" id="GO:0008061">
    <property type="term" value="F:chitin binding"/>
    <property type="evidence" value="ECO:0007669"/>
    <property type="project" value="UniProtKB-UniRule"/>
</dbReference>
<dbReference type="PROSITE" id="PS00026">
    <property type="entry name" value="CHIT_BIND_I_1"/>
    <property type="match status" value="1"/>
</dbReference>
<dbReference type="SMART" id="SM00270">
    <property type="entry name" value="ChtBD1"/>
    <property type="match status" value="5"/>
</dbReference>
<dbReference type="GO" id="GO:0006952">
    <property type="term" value="P:defense response"/>
    <property type="evidence" value="ECO:0007669"/>
    <property type="project" value="UniProtKB-KW"/>
</dbReference>
<feature type="disulfide bond" evidence="5">
    <location>
        <begin position="347"/>
        <end position="351"/>
    </location>
</feature>
<evidence type="ECO:0000313" key="10">
    <source>
        <dbReference type="Proteomes" id="UP000663828"/>
    </source>
</evidence>
<feature type="compositionally biased region" description="Polar residues" evidence="6">
    <location>
        <begin position="170"/>
        <end position="182"/>
    </location>
</feature>
<evidence type="ECO:0000256" key="6">
    <source>
        <dbReference type="SAM" id="MobiDB-lite"/>
    </source>
</evidence>
<dbReference type="PANTHER" id="PTHR22595">
    <property type="entry name" value="CHITINASE-RELATED"/>
    <property type="match status" value="1"/>
</dbReference>
<gene>
    <name evidence="9" type="ORF">EDS130_LOCUS15335</name>
    <name evidence="8" type="ORF">XAT740_LOCUS8756</name>
</gene>
<feature type="compositionally biased region" description="Low complexity" evidence="6">
    <location>
        <begin position="147"/>
        <end position="163"/>
    </location>
</feature>
<keyword evidence="4 5" id="KW-1015">Disulfide bond</keyword>
<organism evidence="9 11">
    <name type="scientific">Adineta ricciae</name>
    <name type="common">Rotifer</name>
    <dbReference type="NCBI Taxonomy" id="249248"/>
    <lineage>
        <taxon>Eukaryota</taxon>
        <taxon>Metazoa</taxon>
        <taxon>Spiralia</taxon>
        <taxon>Gnathifera</taxon>
        <taxon>Rotifera</taxon>
        <taxon>Eurotatoria</taxon>
        <taxon>Bdelloidea</taxon>
        <taxon>Adinetida</taxon>
        <taxon>Adinetidae</taxon>
        <taxon>Adineta</taxon>
    </lineage>
</organism>
<dbReference type="Proteomes" id="UP000663828">
    <property type="component" value="Unassembled WGS sequence"/>
</dbReference>
<dbReference type="Gene3D" id="1.10.530.10">
    <property type="match status" value="1"/>
</dbReference>
<dbReference type="CDD" id="cd00325">
    <property type="entry name" value="chitinase_GH19"/>
    <property type="match status" value="1"/>
</dbReference>
<keyword evidence="3" id="KW-0611">Plant defense</keyword>
<dbReference type="Pfam" id="PF00187">
    <property type="entry name" value="Chitin_bind_1"/>
    <property type="match status" value="1"/>
</dbReference>
<proteinExistence type="predicted"/>
<dbReference type="InterPro" id="IPR000726">
    <property type="entry name" value="Glyco_hydro_19_cat"/>
</dbReference>
<dbReference type="GO" id="GO:0004568">
    <property type="term" value="F:chitinase activity"/>
    <property type="evidence" value="ECO:0007669"/>
    <property type="project" value="InterPro"/>
</dbReference>
<feature type="disulfide bond" evidence="5">
    <location>
        <begin position="391"/>
        <end position="405"/>
    </location>
</feature>
<feature type="region of interest" description="Disordered" evidence="6">
    <location>
        <begin position="139"/>
        <end position="182"/>
    </location>
</feature>
<evidence type="ECO:0000256" key="1">
    <source>
        <dbReference type="ARBA" id="ARBA00022669"/>
    </source>
</evidence>
<evidence type="ECO:0000256" key="4">
    <source>
        <dbReference type="ARBA" id="ARBA00023157"/>
    </source>
</evidence>
<name>A0A814HII2_ADIRI</name>
<dbReference type="InterPro" id="IPR023346">
    <property type="entry name" value="Lysozyme-like_dom_sf"/>
</dbReference>
<comment type="caution">
    <text evidence="5">Lacks conserved residue(s) required for the propagation of feature annotation.</text>
</comment>
<dbReference type="Pfam" id="PF00182">
    <property type="entry name" value="Glyco_hydro_19"/>
    <property type="match status" value="1"/>
</dbReference>
<dbReference type="EMBL" id="CAJNOR010000440">
    <property type="protein sequence ID" value="CAF0915467.1"/>
    <property type="molecule type" value="Genomic_DNA"/>
</dbReference>
<dbReference type="PROSITE" id="PS50941">
    <property type="entry name" value="CHIT_BIND_I_2"/>
    <property type="match status" value="3"/>
</dbReference>
<dbReference type="SUPFAM" id="SSF57016">
    <property type="entry name" value="Plant lectins/antimicrobial peptides"/>
    <property type="match status" value="5"/>
</dbReference>
<protein>
    <recommendedName>
        <fullName evidence="7">Chitin-binding type-1 domain-containing protein</fullName>
    </recommendedName>
</protein>
<dbReference type="GO" id="GO:0006032">
    <property type="term" value="P:chitin catabolic process"/>
    <property type="evidence" value="ECO:0007669"/>
    <property type="project" value="InterPro"/>
</dbReference>
<feature type="disulfide bond" evidence="5">
    <location>
        <begin position="316"/>
        <end position="328"/>
    </location>
</feature>
<keyword evidence="10" id="KW-1185">Reference proteome</keyword>
<reference evidence="9" key="1">
    <citation type="submission" date="2021-02" db="EMBL/GenBank/DDBJ databases">
        <authorList>
            <person name="Nowell W R."/>
        </authorList>
    </citation>
    <scope>NUCLEOTIDE SEQUENCE</scope>
</reference>
<dbReference type="GO" id="GO:0016998">
    <property type="term" value="P:cell wall macromolecule catabolic process"/>
    <property type="evidence" value="ECO:0007669"/>
    <property type="project" value="InterPro"/>
</dbReference>
<dbReference type="Proteomes" id="UP000663852">
    <property type="component" value="Unassembled WGS sequence"/>
</dbReference>
<dbReference type="InterPro" id="IPR036861">
    <property type="entry name" value="Endochitinase-like_sf"/>
</dbReference>
<evidence type="ECO:0000313" key="8">
    <source>
        <dbReference type="EMBL" id="CAF0915467.1"/>
    </source>
</evidence>
<sequence>MFSSPRLVRTSMDKMTATKRILDEKCHTIEQLQAIIDQLKFQHEKKEHELIKHIGILYNDLHQSKKKMAHLIIKYQQQKKLIESIQPLKETGTQTDEITPTLICPNCSSQHSKTKLMRKTSDKHPKYYTLQLNDNLEYISATPQPTPSDHSLSSPSLSTTDQSSIKHNESSSSAYNTADSLPSSAYSDEIESLERVLSAASTMYTTHDNLEHTIKLQEELFRQRLRLRGVELNENEEVTSEHFYDNIDGETSDIEKEPSIEQTRVALPWYQKKQQRTVTFNLNHEDHQQKIKTIPNKVKFSEQCYPIRQNCQQEGCSLGLCCSKWGFCGDSELHCAPHTNSSQGNGCQPPCAPGSCCSKWGFCGNSELHCASHTNNSQGSGCQPPCAPGFCCSKWGFCGDTPLHCAGHTDNIQGGSCNPPCASGFCCSRWGFCGDTPLHCEGSPSPDIGRCPCAPGLCCSKWGYCGSTPEYCDGKPTVDIDDTSITRERFDCIFDQIDSATREKRWQGLQEALKMVPFKAENRDEVIMFLAHVSHETDGLKTNEEYCGKSGACADDYQESWCPPIQPEPGKKYYGRGWFQLSWPCNYHAIGETLGVDLLKNPEKLSESDTLAAATALSFWNANDMGRPAREGNFGATTQIINAIECGPTPQQSNRIERYQKVRKCFGLPEATDKLRC</sequence>
<feature type="domain" description="Chitin-binding type-1" evidence="7">
    <location>
        <begin position="379"/>
        <end position="423"/>
    </location>
</feature>
<comment type="caution">
    <text evidence="9">The sequence shown here is derived from an EMBL/GenBank/DDBJ whole genome shotgun (WGS) entry which is preliminary data.</text>
</comment>
<keyword evidence="1 5" id="KW-0147">Chitin-binding</keyword>
<dbReference type="PANTHER" id="PTHR22595:SF79">
    <property type="entry name" value="CHITINASE 12"/>
    <property type="match status" value="1"/>
</dbReference>
<dbReference type="SUPFAM" id="SSF53955">
    <property type="entry name" value="Lysozyme-like"/>
    <property type="match status" value="1"/>
</dbReference>
<accession>A0A814HII2</accession>
<feature type="domain" description="Chitin-binding type-1" evidence="7">
    <location>
        <begin position="301"/>
        <end position="353"/>
    </location>
</feature>
<feature type="disulfide bond" evidence="5">
    <location>
        <begin position="458"/>
        <end position="472"/>
    </location>
</feature>
<feature type="disulfide bond" evidence="5">
    <location>
        <begin position="417"/>
        <end position="421"/>
    </location>
</feature>
<evidence type="ECO:0000256" key="5">
    <source>
        <dbReference type="PROSITE-ProRule" id="PRU00261"/>
    </source>
</evidence>
<dbReference type="EMBL" id="CAJNOJ010000064">
    <property type="protein sequence ID" value="CAF1009889.1"/>
    <property type="molecule type" value="Genomic_DNA"/>
</dbReference>
<dbReference type="Gene3D" id="3.30.60.10">
    <property type="entry name" value="Endochitinase-like"/>
    <property type="match status" value="5"/>
</dbReference>
<evidence type="ECO:0000259" key="7">
    <source>
        <dbReference type="PROSITE" id="PS50941"/>
    </source>
</evidence>
<dbReference type="GO" id="GO:0051707">
    <property type="term" value="P:response to other organism"/>
    <property type="evidence" value="ECO:0007669"/>
    <property type="project" value="UniProtKB-ARBA"/>
</dbReference>
<feature type="disulfide bond" evidence="5">
    <location>
        <begin position="386"/>
        <end position="398"/>
    </location>
</feature>
<evidence type="ECO:0000256" key="3">
    <source>
        <dbReference type="ARBA" id="ARBA00022821"/>
    </source>
</evidence>
<feature type="disulfide bond" evidence="5">
    <location>
        <begin position="321"/>
        <end position="335"/>
    </location>
</feature>
<dbReference type="InterPro" id="IPR001002">
    <property type="entry name" value="Chitin-bd_1"/>
</dbReference>
<feature type="disulfide bond" evidence="5">
    <location>
        <begin position="453"/>
        <end position="465"/>
    </location>
</feature>
<feature type="domain" description="Chitin-binding type-1" evidence="7">
    <location>
        <begin position="433"/>
        <end position="499"/>
    </location>
</feature>
<keyword evidence="2" id="KW-0732">Signal</keyword>